<sequence>MKFLTPEQKKFYDDNGYVVIDVLTKEETDELSRDYDDIFKRKADSNLEATWQGDWNKKAGTTQVQSIHGLQMHSAAFTRLLLHKKMLDACEDVMNTSDILLHHTKAHLKPPGTGSPFPMHQDYHYFPFKNDSMIAVFVSLDDADPQNGGLCVYPGSHKLGPQEDCSNVPGWHYLSQEKFPIEKATPLTLKRGQVVIFSYLLIHGSYDNTSDRVRRMFLIQLMAADDTPMADMHRSSCQKMVLRGKCLWRLADVTKRFED</sequence>
<dbReference type="Gene3D" id="2.60.120.620">
    <property type="entry name" value="q2cbj1_9rhob like domain"/>
    <property type="match status" value="1"/>
</dbReference>
<keyword evidence="5" id="KW-0223">Dioxygenase</keyword>
<dbReference type="SUPFAM" id="SSF51197">
    <property type="entry name" value="Clavaminate synthase-like"/>
    <property type="match status" value="1"/>
</dbReference>
<reference evidence="5 6" key="2">
    <citation type="submission" date="2019-01" db="EMBL/GenBank/DDBJ databases">
        <title>The decoding of complex shrimp genome reveals the adaptation for benthos swimmer, frequently molting mechanism and breeding impact on genome.</title>
        <authorList>
            <person name="Sun Y."/>
            <person name="Gao Y."/>
            <person name="Yu Y."/>
        </authorList>
    </citation>
    <scope>NUCLEOTIDE SEQUENCE [LARGE SCALE GENOMIC DNA]</scope>
    <source>
        <tissue evidence="5">Muscle</tissue>
    </source>
</reference>
<comment type="caution">
    <text evidence="5">The sequence shown here is derived from an EMBL/GenBank/DDBJ whole genome shotgun (WGS) entry which is preliminary data.</text>
</comment>
<evidence type="ECO:0000313" key="6">
    <source>
        <dbReference type="Proteomes" id="UP000283509"/>
    </source>
</evidence>
<evidence type="ECO:0000313" key="5">
    <source>
        <dbReference type="EMBL" id="ROT85867.1"/>
    </source>
</evidence>
<protein>
    <recommendedName>
        <fullName evidence="2">phytanoyl-CoA dioxygenase</fullName>
        <ecNumber evidence="2">1.14.11.18</ecNumber>
    </recommendedName>
    <alternativeName>
        <fullName evidence="3">Phytanic acid oxidase</fullName>
    </alternativeName>
    <alternativeName>
        <fullName evidence="4">Phytanoyl-CoA alpha-hydroxylase</fullName>
    </alternativeName>
</protein>
<dbReference type="PANTHER" id="PTHR21308">
    <property type="entry name" value="PHYTANOYL-COA ALPHA-HYDROXYLASE"/>
    <property type="match status" value="1"/>
</dbReference>
<evidence type="ECO:0000256" key="1">
    <source>
        <dbReference type="ARBA" id="ARBA00005830"/>
    </source>
</evidence>
<dbReference type="OrthoDB" id="2328924at2759"/>
<gene>
    <name evidence="5" type="ORF">C7M84_004696</name>
</gene>
<dbReference type="InterPro" id="IPR047128">
    <property type="entry name" value="PhyH"/>
</dbReference>
<evidence type="ECO:0000256" key="3">
    <source>
        <dbReference type="ARBA" id="ARBA00034921"/>
    </source>
</evidence>
<dbReference type="AlphaFoldDB" id="A0A423UAY7"/>
<dbReference type="Pfam" id="PF05721">
    <property type="entry name" value="PhyH"/>
    <property type="match status" value="1"/>
</dbReference>
<evidence type="ECO:0000256" key="2">
    <source>
        <dbReference type="ARBA" id="ARBA00034809"/>
    </source>
</evidence>
<dbReference type="GO" id="GO:0001561">
    <property type="term" value="P:fatty acid alpha-oxidation"/>
    <property type="evidence" value="ECO:0007669"/>
    <property type="project" value="InterPro"/>
</dbReference>
<dbReference type="EC" id="1.14.11.18" evidence="2"/>
<dbReference type="STRING" id="6689.A0A423UAY7"/>
<keyword evidence="6" id="KW-1185">Reference proteome</keyword>
<proteinExistence type="inferred from homology"/>
<accession>A0A423UAY7</accession>
<dbReference type="EMBL" id="QCYY01000162">
    <property type="protein sequence ID" value="ROT85867.1"/>
    <property type="molecule type" value="Genomic_DNA"/>
</dbReference>
<evidence type="ECO:0000256" key="4">
    <source>
        <dbReference type="ARBA" id="ARBA00034924"/>
    </source>
</evidence>
<organism evidence="5 6">
    <name type="scientific">Penaeus vannamei</name>
    <name type="common">Whiteleg shrimp</name>
    <name type="synonym">Litopenaeus vannamei</name>
    <dbReference type="NCBI Taxonomy" id="6689"/>
    <lineage>
        <taxon>Eukaryota</taxon>
        <taxon>Metazoa</taxon>
        <taxon>Ecdysozoa</taxon>
        <taxon>Arthropoda</taxon>
        <taxon>Crustacea</taxon>
        <taxon>Multicrustacea</taxon>
        <taxon>Malacostraca</taxon>
        <taxon>Eumalacostraca</taxon>
        <taxon>Eucarida</taxon>
        <taxon>Decapoda</taxon>
        <taxon>Dendrobranchiata</taxon>
        <taxon>Penaeoidea</taxon>
        <taxon>Penaeidae</taxon>
        <taxon>Penaeus</taxon>
    </lineage>
</organism>
<reference evidence="5 6" key="1">
    <citation type="submission" date="2018-04" db="EMBL/GenBank/DDBJ databases">
        <authorList>
            <person name="Zhang X."/>
            <person name="Yuan J."/>
            <person name="Li F."/>
            <person name="Xiang J."/>
        </authorList>
    </citation>
    <scope>NUCLEOTIDE SEQUENCE [LARGE SCALE GENOMIC DNA]</scope>
    <source>
        <tissue evidence="5">Muscle</tissue>
    </source>
</reference>
<dbReference type="InterPro" id="IPR008775">
    <property type="entry name" value="Phytyl_CoA_dOase-like"/>
</dbReference>
<keyword evidence="5" id="KW-0560">Oxidoreductase</keyword>
<name>A0A423UAY7_PENVA</name>
<dbReference type="PANTHER" id="PTHR21308:SF1">
    <property type="entry name" value="PHYTANOYL-COA DIOXYGENASE, PEROXISOMAL"/>
    <property type="match status" value="1"/>
</dbReference>
<dbReference type="Proteomes" id="UP000283509">
    <property type="component" value="Unassembled WGS sequence"/>
</dbReference>
<comment type="similarity">
    <text evidence="1">Belongs to the PhyH family.</text>
</comment>
<dbReference type="GO" id="GO:0048244">
    <property type="term" value="F:phytanoyl-CoA dioxygenase activity"/>
    <property type="evidence" value="ECO:0007669"/>
    <property type="project" value="UniProtKB-EC"/>
</dbReference>